<dbReference type="FunFam" id="3.40.720.10:FF:000032">
    <property type="entry name" value="Choline sulfatase"/>
    <property type="match status" value="1"/>
</dbReference>
<dbReference type="GO" id="GO:0008484">
    <property type="term" value="F:sulfuric ester hydrolase activity"/>
    <property type="evidence" value="ECO:0007669"/>
    <property type="project" value="TreeGrafter"/>
</dbReference>
<dbReference type="CDD" id="cd16032">
    <property type="entry name" value="choline-sulfatase"/>
    <property type="match status" value="1"/>
</dbReference>
<feature type="domain" description="Choline sulfatase enzyme C-terminal" evidence="5">
    <location>
        <begin position="450"/>
        <end position="501"/>
    </location>
</feature>
<accession>A0A1I3K1W4</accession>
<dbReference type="InterPro" id="IPR017850">
    <property type="entry name" value="Alkaline_phosphatase_core_sf"/>
</dbReference>
<protein>
    <submittedName>
        <fullName evidence="6">Choline-sulfatase</fullName>
    </submittedName>
</protein>
<dbReference type="RefSeq" id="WP_092862020.1">
    <property type="nucleotide sequence ID" value="NZ_FOQH01000008.1"/>
</dbReference>
<name>A0A1I3K1W4_9RHOB</name>
<reference evidence="6 7" key="1">
    <citation type="submission" date="2016-10" db="EMBL/GenBank/DDBJ databases">
        <authorList>
            <person name="de Groot N.N."/>
        </authorList>
    </citation>
    <scope>NUCLEOTIDE SEQUENCE [LARGE SCALE GENOMIC DNA]</scope>
    <source>
        <strain evidence="6 7">CGMCC 1.11030</strain>
    </source>
</reference>
<feature type="domain" description="Sulfatase N-terminal" evidence="4">
    <location>
        <begin position="5"/>
        <end position="348"/>
    </location>
</feature>
<comment type="similarity">
    <text evidence="1">Belongs to the sulfatase family.</text>
</comment>
<evidence type="ECO:0000256" key="2">
    <source>
        <dbReference type="ARBA" id="ARBA00022723"/>
    </source>
</evidence>
<evidence type="ECO:0000256" key="3">
    <source>
        <dbReference type="ARBA" id="ARBA00022801"/>
    </source>
</evidence>
<dbReference type="PANTHER" id="PTHR45953:SF1">
    <property type="entry name" value="IDURONATE 2-SULFATASE"/>
    <property type="match status" value="1"/>
</dbReference>
<dbReference type="NCBIfam" id="TIGR03417">
    <property type="entry name" value="chol_sulfatase"/>
    <property type="match status" value="1"/>
</dbReference>
<dbReference type="EMBL" id="FOQH01000008">
    <property type="protein sequence ID" value="SFI66507.1"/>
    <property type="molecule type" value="Genomic_DNA"/>
</dbReference>
<dbReference type="Gene3D" id="3.40.720.10">
    <property type="entry name" value="Alkaline Phosphatase, subunit A"/>
    <property type="match status" value="1"/>
</dbReference>
<dbReference type="PANTHER" id="PTHR45953">
    <property type="entry name" value="IDURONATE 2-SULFATASE"/>
    <property type="match status" value="1"/>
</dbReference>
<dbReference type="InterPro" id="IPR025863">
    <property type="entry name" value="Choline_sulf_C_dom"/>
</dbReference>
<dbReference type="InterPro" id="IPR017785">
    <property type="entry name" value="Choline-sulfatase"/>
</dbReference>
<evidence type="ECO:0000313" key="6">
    <source>
        <dbReference type="EMBL" id="SFI66507.1"/>
    </source>
</evidence>
<dbReference type="Proteomes" id="UP000199377">
    <property type="component" value="Unassembled WGS sequence"/>
</dbReference>
<evidence type="ECO:0000259" key="4">
    <source>
        <dbReference type="Pfam" id="PF00884"/>
    </source>
</evidence>
<keyword evidence="7" id="KW-1185">Reference proteome</keyword>
<dbReference type="InterPro" id="IPR000917">
    <property type="entry name" value="Sulfatase_N"/>
</dbReference>
<keyword evidence="2" id="KW-0479">Metal-binding</keyword>
<proteinExistence type="inferred from homology"/>
<evidence type="ECO:0000313" key="7">
    <source>
        <dbReference type="Proteomes" id="UP000199377"/>
    </source>
</evidence>
<dbReference type="InterPro" id="IPR024607">
    <property type="entry name" value="Sulfatase_CS"/>
</dbReference>
<dbReference type="OrthoDB" id="9795675at2"/>
<dbReference type="Pfam" id="PF00884">
    <property type="entry name" value="Sulfatase"/>
    <property type="match status" value="1"/>
</dbReference>
<keyword evidence="3" id="KW-0378">Hydrolase</keyword>
<organism evidence="6 7">
    <name type="scientific">Albimonas pacifica</name>
    <dbReference type="NCBI Taxonomy" id="1114924"/>
    <lineage>
        <taxon>Bacteria</taxon>
        <taxon>Pseudomonadati</taxon>
        <taxon>Pseudomonadota</taxon>
        <taxon>Alphaproteobacteria</taxon>
        <taxon>Rhodobacterales</taxon>
        <taxon>Paracoccaceae</taxon>
        <taxon>Albimonas</taxon>
    </lineage>
</organism>
<dbReference type="AlphaFoldDB" id="A0A1I3K1W4"/>
<evidence type="ECO:0000256" key="1">
    <source>
        <dbReference type="ARBA" id="ARBA00008779"/>
    </source>
</evidence>
<dbReference type="Pfam" id="PF12411">
    <property type="entry name" value="Choline_sulf_C"/>
    <property type="match status" value="1"/>
</dbReference>
<dbReference type="GO" id="GO:0005737">
    <property type="term" value="C:cytoplasm"/>
    <property type="evidence" value="ECO:0007669"/>
    <property type="project" value="TreeGrafter"/>
</dbReference>
<dbReference type="SUPFAM" id="SSF53649">
    <property type="entry name" value="Alkaline phosphatase-like"/>
    <property type="match status" value="1"/>
</dbReference>
<evidence type="ECO:0000259" key="5">
    <source>
        <dbReference type="Pfam" id="PF12411"/>
    </source>
</evidence>
<gene>
    <name evidence="6" type="ORF">SAMN05216258_108262</name>
</gene>
<dbReference type="GO" id="GO:0046872">
    <property type="term" value="F:metal ion binding"/>
    <property type="evidence" value="ECO:0007669"/>
    <property type="project" value="UniProtKB-KW"/>
</dbReference>
<sequence>MTSRPNILILMVDQLNGTLFPDGPAEWLHAPNLKALAARSVRFANAYTGSPLCAPGRASFMSGQLPRRTRVYDNAAEFASSIPTYAHHLRRAGYATTLSGKMHFVGPDQLHGFEERLTTDVYPADFGWTPDYRKPGERIDWWYHNMGSVTGSGVAEITNQLEYDDEVAYHAVRKVYDLGRRRDERPWMLTVSFTHPHDPYVARRKYWDLYEDCGHLAPPIPAIPYAEQDAHSRRLFDANDWRKFDITGEDIRRSRRAYFANISYLDDKIGEILEALRGTRQEEDTIVLFLSDHGDMLGERGLWFKMSFFEGSARVPLMIAAPGLAPRLEETPVSTIDVAPTLGALAGVDISEIAPWTDGENLVPLAKGEPRTAPVRIEYAAEGSQAPLVCLRQDRWKYIHCELDPPQLFDLASDPHELKNLADDPAHAGTAAAFAARVAELWDLPAFDAEVRESQARRWVVYEALRNGAYYPWDFQPLQKASERYMRNHMDLNVLEDSQRYPRGE</sequence>
<dbReference type="STRING" id="1114924.SAMN05216258_108262"/>
<dbReference type="PROSITE" id="PS00149">
    <property type="entry name" value="SULFATASE_2"/>
    <property type="match status" value="1"/>
</dbReference>